<evidence type="ECO:0000313" key="2">
    <source>
        <dbReference type="EMBL" id="KAH1066120.1"/>
    </source>
</evidence>
<evidence type="ECO:0000313" key="3">
    <source>
        <dbReference type="Proteomes" id="UP000828251"/>
    </source>
</evidence>
<comment type="caution">
    <text evidence="2">The sequence shown here is derived from an EMBL/GenBank/DDBJ whole genome shotgun (WGS) entry which is preliminary data.</text>
</comment>
<reference evidence="2 3" key="1">
    <citation type="journal article" date="2021" name="Plant Biotechnol. J.">
        <title>Multi-omics assisted identification of the key and species-specific regulatory components of drought-tolerant mechanisms in Gossypium stocksii.</title>
        <authorList>
            <person name="Yu D."/>
            <person name="Ke L."/>
            <person name="Zhang D."/>
            <person name="Wu Y."/>
            <person name="Sun Y."/>
            <person name="Mei J."/>
            <person name="Sun J."/>
            <person name="Sun Y."/>
        </authorList>
    </citation>
    <scope>NUCLEOTIDE SEQUENCE [LARGE SCALE GENOMIC DNA]</scope>
    <source>
        <strain evidence="3">cv. E1</strain>
        <tissue evidence="2">Leaf</tissue>
    </source>
</reference>
<sequence length="125" mass="13899">MQVFQKGSPIAKDFSRAILQFSENEFLLSLEKEWFSPSLECSAGVTNSSTTDSLSIRSFWGLYIISGATSTLCFLFFSMHLLKKYYRHRVDNVDESQCLDQGNSSCQILLSGKCGFSSTGSFSSS</sequence>
<dbReference type="OrthoDB" id="5984008at2759"/>
<keyword evidence="1" id="KW-0472">Membrane</keyword>
<dbReference type="Proteomes" id="UP000828251">
    <property type="component" value="Unassembled WGS sequence"/>
</dbReference>
<evidence type="ECO:0000256" key="1">
    <source>
        <dbReference type="SAM" id="Phobius"/>
    </source>
</evidence>
<dbReference type="PANTHER" id="PTHR18966">
    <property type="entry name" value="IONOTROPIC GLUTAMATE RECEPTOR"/>
    <property type="match status" value="1"/>
</dbReference>
<feature type="transmembrane region" description="Helical" evidence="1">
    <location>
        <begin position="60"/>
        <end position="82"/>
    </location>
</feature>
<name>A0A9D3V0H9_9ROSI</name>
<protein>
    <submittedName>
        <fullName evidence="2">Uncharacterized protein</fullName>
    </submittedName>
</protein>
<gene>
    <name evidence="2" type="ORF">J1N35_031107</name>
</gene>
<dbReference type="EMBL" id="JAIQCV010000009">
    <property type="protein sequence ID" value="KAH1066120.1"/>
    <property type="molecule type" value="Genomic_DNA"/>
</dbReference>
<proteinExistence type="predicted"/>
<organism evidence="2 3">
    <name type="scientific">Gossypium stocksii</name>
    <dbReference type="NCBI Taxonomy" id="47602"/>
    <lineage>
        <taxon>Eukaryota</taxon>
        <taxon>Viridiplantae</taxon>
        <taxon>Streptophyta</taxon>
        <taxon>Embryophyta</taxon>
        <taxon>Tracheophyta</taxon>
        <taxon>Spermatophyta</taxon>
        <taxon>Magnoliopsida</taxon>
        <taxon>eudicotyledons</taxon>
        <taxon>Gunneridae</taxon>
        <taxon>Pentapetalae</taxon>
        <taxon>rosids</taxon>
        <taxon>malvids</taxon>
        <taxon>Malvales</taxon>
        <taxon>Malvaceae</taxon>
        <taxon>Malvoideae</taxon>
        <taxon>Gossypium</taxon>
    </lineage>
</organism>
<keyword evidence="3" id="KW-1185">Reference proteome</keyword>
<dbReference type="AlphaFoldDB" id="A0A9D3V0H9"/>
<keyword evidence="1" id="KW-0812">Transmembrane</keyword>
<accession>A0A9D3V0H9</accession>
<keyword evidence="1" id="KW-1133">Transmembrane helix</keyword>
<dbReference type="InterPro" id="IPR015683">
    <property type="entry name" value="Ionotropic_Glu_rcpt"/>
</dbReference>